<dbReference type="Pfam" id="PF13439">
    <property type="entry name" value="Glyco_transf_4"/>
    <property type="match status" value="1"/>
</dbReference>
<feature type="compositionally biased region" description="Low complexity" evidence="2">
    <location>
        <begin position="40"/>
        <end position="49"/>
    </location>
</feature>
<dbReference type="GO" id="GO:0016757">
    <property type="term" value="F:glycosyltransferase activity"/>
    <property type="evidence" value="ECO:0007669"/>
    <property type="project" value="InterPro"/>
</dbReference>
<organism evidence="5 6">
    <name type="scientific">Brevundimonas subvibrioides</name>
    <dbReference type="NCBI Taxonomy" id="74313"/>
    <lineage>
        <taxon>Bacteria</taxon>
        <taxon>Pseudomonadati</taxon>
        <taxon>Pseudomonadota</taxon>
        <taxon>Alphaproteobacteria</taxon>
        <taxon>Caulobacterales</taxon>
        <taxon>Caulobacteraceae</taxon>
        <taxon>Brevundimonas</taxon>
    </lineage>
</organism>
<dbReference type="GO" id="GO:0009103">
    <property type="term" value="P:lipopolysaccharide biosynthetic process"/>
    <property type="evidence" value="ECO:0007669"/>
    <property type="project" value="TreeGrafter"/>
</dbReference>
<reference evidence="5 6" key="1">
    <citation type="submission" date="2017-03" db="EMBL/GenBank/DDBJ databases">
        <title>Lifting the veil on microbial sulfur biogeochemistry in mining wastewaters.</title>
        <authorList>
            <person name="Kantor R.S."/>
            <person name="Colenbrander Nelson T."/>
            <person name="Marshall S."/>
            <person name="Bennett D."/>
            <person name="Apte S."/>
            <person name="Camacho D."/>
            <person name="Thomas B.C."/>
            <person name="Warren L.A."/>
            <person name="Banfield J.F."/>
        </authorList>
    </citation>
    <scope>NUCLEOTIDE SEQUENCE [LARGE SCALE GENOMIC DNA]</scope>
    <source>
        <strain evidence="5">32-69-9</strain>
    </source>
</reference>
<evidence type="ECO:0008006" key="7">
    <source>
        <dbReference type="Google" id="ProtNLM"/>
    </source>
</evidence>
<dbReference type="InterPro" id="IPR028098">
    <property type="entry name" value="Glyco_trans_4-like_N"/>
</dbReference>
<feature type="compositionally biased region" description="Basic and acidic residues" evidence="2">
    <location>
        <begin position="21"/>
        <end position="34"/>
    </location>
</feature>
<evidence type="ECO:0000259" key="4">
    <source>
        <dbReference type="Pfam" id="PF13439"/>
    </source>
</evidence>
<dbReference type="AlphaFoldDB" id="A0A258FTF9"/>
<evidence type="ECO:0000256" key="2">
    <source>
        <dbReference type="SAM" id="MobiDB-lite"/>
    </source>
</evidence>
<dbReference type="Proteomes" id="UP000215595">
    <property type="component" value="Unassembled WGS sequence"/>
</dbReference>
<dbReference type="Pfam" id="PF00534">
    <property type="entry name" value="Glycos_transf_1"/>
    <property type="match status" value="1"/>
</dbReference>
<feature type="domain" description="Glycosyltransferase subfamily 4-like N-terminal" evidence="4">
    <location>
        <begin position="192"/>
        <end position="271"/>
    </location>
</feature>
<evidence type="ECO:0000313" key="6">
    <source>
        <dbReference type="Proteomes" id="UP000215595"/>
    </source>
</evidence>
<proteinExistence type="predicted"/>
<evidence type="ECO:0000256" key="1">
    <source>
        <dbReference type="ARBA" id="ARBA00022679"/>
    </source>
</evidence>
<dbReference type="PANTHER" id="PTHR46401">
    <property type="entry name" value="GLYCOSYLTRANSFERASE WBBK-RELATED"/>
    <property type="match status" value="1"/>
</dbReference>
<sequence>MGQGSTPPTDRPPQCVAGRSEQPRRRLKLDRSPDVVETGRAAPLTTTAPRRPTLCIDGYNIAMTRGTGIATYGRNLLTTVRALGFETQVLYGPPRKRSKRPLLNETALVDAERPRKNKRIARYVQTLTSRAGVPAWPVTPSGEVFWPTRAGGRPDAASFWAAHDLYYRANRSFSAYRKETPVDFDTDGGAGKPDLMHWTATLPLHARGVPNVYTIHDLIPLRLPHTTLDDKPAYFALCRAIARRADHIAVVSETTRQDVIRMLGVSEDRVTNTYQAVHLPAALTNRSEADVTRELQGVFDLGWKDYFLHFGAIEPKKNLGRVVEAYLASGCLTPLVVVGGRAWLDEPETALMNQVIADKGPSAERIRRYEYLPFSMLISLIRGAKATLFPSLYEGFGLPVLESMALGTAVLTSTGGSLPEVAGDAAISVDPYDVPALTRGLQALDADDALREDLERRGRIQAAKFSVEAYRARLAEVYSRVGVS</sequence>
<dbReference type="SUPFAM" id="SSF53756">
    <property type="entry name" value="UDP-Glycosyltransferase/glycogen phosphorylase"/>
    <property type="match status" value="1"/>
</dbReference>
<evidence type="ECO:0000259" key="3">
    <source>
        <dbReference type="Pfam" id="PF00534"/>
    </source>
</evidence>
<feature type="domain" description="Glycosyl transferase family 1" evidence="3">
    <location>
        <begin position="305"/>
        <end position="459"/>
    </location>
</feature>
<feature type="region of interest" description="Disordered" evidence="2">
    <location>
        <begin position="1"/>
        <end position="49"/>
    </location>
</feature>
<accession>A0A258FTF9</accession>
<gene>
    <name evidence="5" type="ORF">B7Z01_02970</name>
</gene>
<dbReference type="InterPro" id="IPR001296">
    <property type="entry name" value="Glyco_trans_1"/>
</dbReference>
<evidence type="ECO:0000313" key="5">
    <source>
        <dbReference type="EMBL" id="OYX35419.1"/>
    </source>
</evidence>
<keyword evidence="1" id="KW-0808">Transferase</keyword>
<comment type="caution">
    <text evidence="5">The sequence shown here is derived from an EMBL/GenBank/DDBJ whole genome shotgun (WGS) entry which is preliminary data.</text>
</comment>
<dbReference type="EMBL" id="NCEB01000004">
    <property type="protein sequence ID" value="OYX35419.1"/>
    <property type="molecule type" value="Genomic_DNA"/>
</dbReference>
<dbReference type="CDD" id="cd03809">
    <property type="entry name" value="GT4_MtfB-like"/>
    <property type="match status" value="1"/>
</dbReference>
<dbReference type="Gene3D" id="3.40.50.2000">
    <property type="entry name" value="Glycogen Phosphorylase B"/>
    <property type="match status" value="2"/>
</dbReference>
<name>A0A258FTF9_9CAUL</name>
<protein>
    <recommendedName>
        <fullName evidence="7">Glycosyl transferase family 1</fullName>
    </recommendedName>
</protein>
<dbReference type="PANTHER" id="PTHR46401:SF2">
    <property type="entry name" value="GLYCOSYLTRANSFERASE WBBK-RELATED"/>
    <property type="match status" value="1"/>
</dbReference>